<gene>
    <name evidence="1" type="ORF">GIW47_17750</name>
</gene>
<evidence type="ECO:0000313" key="1">
    <source>
        <dbReference type="EMBL" id="MCF5154456.1"/>
    </source>
</evidence>
<accession>A0ABS9FTD9</accession>
<sequence>MSASLLFGNGFNRVFNVANNSVSWDDLLAEIKGFNHFESKDLPNTLTYERIVIEGGEKNISLSEEHTKNLIADKFSLQGTNALYAKIIDLGLNNYLTTNYDLAFELAIQSPSVFENNSEELYSIRRKKEYNIDERTASIWHVHGDINNPKSIMLGLDHYCGSIGKIDAYIKGTYTYSIAGENKRVDGISQKIKNNSFDGVSWVELFFKEDIHIVGLSLDYSETDLWWILARRARMQKNGISIRNKIFFHCGSSDCPQKIGTLKSLNVVVIQYDAACGYESMYRQIIANIDSIECQSRSRHSATIISEPQVSDFSSADHILSAKKAVESPEEFMG</sequence>
<protein>
    <recommendedName>
        <fullName evidence="3">SIR2-like domain-containing protein</fullName>
    </recommendedName>
</protein>
<dbReference type="RefSeq" id="WP_120248938.1">
    <property type="nucleotide sequence ID" value="NZ_JAEHTJ010000014.1"/>
</dbReference>
<evidence type="ECO:0000313" key="2">
    <source>
        <dbReference type="Proteomes" id="UP000814074"/>
    </source>
</evidence>
<dbReference type="EMBL" id="WKDU01000020">
    <property type="protein sequence ID" value="MCF5154456.1"/>
    <property type="molecule type" value="Genomic_DNA"/>
</dbReference>
<keyword evidence="2" id="KW-1185">Reference proteome</keyword>
<proteinExistence type="predicted"/>
<organism evidence="1 2">
    <name type="scientific">Pseudomonas lactis</name>
    <dbReference type="NCBI Taxonomy" id="1615674"/>
    <lineage>
        <taxon>Bacteria</taxon>
        <taxon>Pseudomonadati</taxon>
        <taxon>Pseudomonadota</taxon>
        <taxon>Gammaproteobacteria</taxon>
        <taxon>Pseudomonadales</taxon>
        <taxon>Pseudomonadaceae</taxon>
        <taxon>Pseudomonas</taxon>
    </lineage>
</organism>
<name>A0ABS9FTD9_9PSED</name>
<dbReference type="Proteomes" id="UP000814074">
    <property type="component" value="Unassembled WGS sequence"/>
</dbReference>
<evidence type="ECO:0008006" key="3">
    <source>
        <dbReference type="Google" id="ProtNLM"/>
    </source>
</evidence>
<reference evidence="1 2" key="1">
    <citation type="submission" date="2019-11" db="EMBL/GenBank/DDBJ databases">
        <title>Epiphytic Pseudomonas syringae from cherry orchards.</title>
        <authorList>
            <person name="Hulin M.T."/>
        </authorList>
    </citation>
    <scope>NUCLEOTIDE SEQUENCE [LARGE SCALE GENOMIC DNA]</scope>
    <source>
        <strain evidence="1 2">PA-6-3B</strain>
    </source>
</reference>
<dbReference type="Pfam" id="PF13289">
    <property type="entry name" value="SIR2_2"/>
    <property type="match status" value="1"/>
</dbReference>
<comment type="caution">
    <text evidence="1">The sequence shown here is derived from an EMBL/GenBank/DDBJ whole genome shotgun (WGS) entry which is preliminary data.</text>
</comment>